<keyword evidence="5 6" id="KW-0472">Membrane</keyword>
<protein>
    <submittedName>
        <fullName evidence="7">Uncharacterized protein</fullName>
    </submittedName>
</protein>
<dbReference type="PANTHER" id="PTHR23320:SF125">
    <property type="entry name" value="TRANSMEMBRANE PROTEIN 176L.1-RELATED"/>
    <property type="match status" value="1"/>
</dbReference>
<evidence type="ECO:0000256" key="4">
    <source>
        <dbReference type="ARBA" id="ARBA00022989"/>
    </source>
</evidence>
<dbReference type="GO" id="GO:0016020">
    <property type="term" value="C:membrane"/>
    <property type="evidence" value="ECO:0007669"/>
    <property type="project" value="UniProtKB-SubCell"/>
</dbReference>
<organism evidence="7 8">
    <name type="scientific">Merluccius polli</name>
    <name type="common">Benguela hake</name>
    <name type="synonym">Merluccius cadenati</name>
    <dbReference type="NCBI Taxonomy" id="89951"/>
    <lineage>
        <taxon>Eukaryota</taxon>
        <taxon>Metazoa</taxon>
        <taxon>Chordata</taxon>
        <taxon>Craniata</taxon>
        <taxon>Vertebrata</taxon>
        <taxon>Euteleostomi</taxon>
        <taxon>Actinopterygii</taxon>
        <taxon>Neopterygii</taxon>
        <taxon>Teleostei</taxon>
        <taxon>Neoteleostei</taxon>
        <taxon>Acanthomorphata</taxon>
        <taxon>Zeiogadaria</taxon>
        <taxon>Gadariae</taxon>
        <taxon>Gadiformes</taxon>
        <taxon>Gadoidei</taxon>
        <taxon>Merlucciidae</taxon>
        <taxon>Merluccius</taxon>
    </lineage>
</organism>
<reference evidence="7" key="1">
    <citation type="journal article" date="2023" name="Front. Mar. Sci.">
        <title>A new Merluccius polli reference genome to investigate the effects of global change in West African waters.</title>
        <authorList>
            <person name="Mateo J.L."/>
            <person name="Blanco-Fernandez C."/>
            <person name="Garcia-Vazquez E."/>
            <person name="Machado-Schiaffino G."/>
        </authorList>
    </citation>
    <scope>NUCLEOTIDE SEQUENCE</scope>
    <source>
        <strain evidence="7">C29</strain>
        <tissue evidence="7">Fin</tissue>
    </source>
</reference>
<dbReference type="AlphaFoldDB" id="A0AA47PBA3"/>
<comment type="caution">
    <text evidence="7">The sequence shown here is derived from an EMBL/GenBank/DDBJ whole genome shotgun (WGS) entry which is preliminary data.</text>
</comment>
<evidence type="ECO:0000256" key="2">
    <source>
        <dbReference type="ARBA" id="ARBA00009565"/>
    </source>
</evidence>
<name>A0AA47PBA3_MERPO</name>
<keyword evidence="4 6" id="KW-1133">Transmembrane helix</keyword>
<dbReference type="InterPro" id="IPR030417">
    <property type="entry name" value="MS4A"/>
</dbReference>
<keyword evidence="8" id="KW-1185">Reference proteome</keyword>
<dbReference type="EMBL" id="JAOPHQ010000283">
    <property type="protein sequence ID" value="KAK0155555.1"/>
    <property type="molecule type" value="Genomic_DNA"/>
</dbReference>
<feature type="transmembrane region" description="Helical" evidence="6">
    <location>
        <begin position="155"/>
        <end position="179"/>
    </location>
</feature>
<comment type="similarity">
    <text evidence="2">Belongs to the MS4A family.</text>
</comment>
<keyword evidence="3 6" id="KW-0812">Transmembrane</keyword>
<evidence type="ECO:0000256" key="3">
    <source>
        <dbReference type="ARBA" id="ARBA00022692"/>
    </source>
</evidence>
<sequence>MSLVLVQTFSFQVSSTAGDFEEVSCFLDPANTQHMSGSMARGWGPRAPPGWCPRLPPGWCPRPPPGWCQALLDALVRSLKLLCCTVAPQLLFSSPAVLGTIQMLVGSVTVGLGPGRTSTSPGDLTQLGAPYWLGSVFLVAGILCVLSGDYPTAGLLGVTVFMNICGAIFAITGIVLYSIDLSNSSLTWMCRSPSHREHYAVHHRGYATPSSYMLHARHNQEFDDECRAVAHVAEGLLSMMDILLIILTVLQLCVNISTTILGIQALTQPRDHDQTPSGRRCIFGQGDSVHELSTRAFCAPIGCEWHKQNVSANHRPPPPNRRAVHSLPACSVTGHRVVSSPV</sequence>
<proteinExistence type="inferred from homology"/>
<comment type="subcellular location">
    <subcellularLocation>
        <location evidence="1">Membrane</location>
        <topology evidence="1">Multi-pass membrane protein</topology>
    </subcellularLocation>
</comment>
<evidence type="ECO:0000256" key="6">
    <source>
        <dbReference type="SAM" id="Phobius"/>
    </source>
</evidence>
<accession>A0AA47PBA3</accession>
<dbReference type="Pfam" id="PF04103">
    <property type="entry name" value="CD20"/>
    <property type="match status" value="1"/>
</dbReference>
<feature type="transmembrane region" description="Helical" evidence="6">
    <location>
        <begin position="129"/>
        <end position="148"/>
    </location>
</feature>
<feature type="transmembrane region" description="Helical" evidence="6">
    <location>
        <begin position="242"/>
        <end position="263"/>
    </location>
</feature>
<dbReference type="Proteomes" id="UP001174136">
    <property type="component" value="Unassembled WGS sequence"/>
</dbReference>
<evidence type="ECO:0000313" key="7">
    <source>
        <dbReference type="EMBL" id="KAK0155555.1"/>
    </source>
</evidence>
<evidence type="ECO:0000313" key="8">
    <source>
        <dbReference type="Proteomes" id="UP001174136"/>
    </source>
</evidence>
<dbReference type="InterPro" id="IPR007237">
    <property type="entry name" value="CD20-like"/>
</dbReference>
<evidence type="ECO:0000256" key="5">
    <source>
        <dbReference type="ARBA" id="ARBA00023136"/>
    </source>
</evidence>
<evidence type="ECO:0000256" key="1">
    <source>
        <dbReference type="ARBA" id="ARBA00004141"/>
    </source>
</evidence>
<gene>
    <name evidence="7" type="ORF">N1851_002035</name>
</gene>
<dbReference type="PANTHER" id="PTHR23320">
    <property type="entry name" value="MEMBRANE-SPANNING 4-DOMAINS SUBFAMILY A MS4A -RELATED"/>
    <property type="match status" value="1"/>
</dbReference>